<evidence type="ECO:0000256" key="1">
    <source>
        <dbReference type="ARBA" id="ARBA00022723"/>
    </source>
</evidence>
<sequence>MKFLQLVALFGTALAMAVPPDLSPRQTLCTAPRQRKSWSQATDTEKQAYIDAVLCLHNTPSKLNLWNHQRLSEDFTYVHAHLTFPADNIDKIHGYSNFLPWHRYFVHMYEKALQDECGYAGMAMYWDWLEDYADLAHSSVFDPVLGFGGNGVLIENENAGMARVMDGPFNDTLLTYIGTTISSHFLSRNWRLDRDMFANALSPEEMEWTWNKTTHDDFRAQLENNPHAAIHQGVGGPKGDLGDGGSSPNDPLFFLHHTQVDRIWWIWQQSVGFRWHEYNGNGLDGNPVSLNDPLPMLGLAPDGVVGDYIYTMGGKLCYGY</sequence>
<keyword evidence="1" id="KW-0479">Metal-binding</keyword>
<evidence type="ECO:0000259" key="4">
    <source>
        <dbReference type="PROSITE" id="PS00497"/>
    </source>
</evidence>
<feature type="domain" description="Tyrosinase copper-binding" evidence="4">
    <location>
        <begin position="93"/>
        <end position="110"/>
    </location>
</feature>
<dbReference type="GO" id="GO:0016491">
    <property type="term" value="F:oxidoreductase activity"/>
    <property type="evidence" value="ECO:0007669"/>
    <property type="project" value="InterPro"/>
</dbReference>
<dbReference type="PROSITE" id="PS00497">
    <property type="entry name" value="TYROSINASE_1"/>
    <property type="match status" value="1"/>
</dbReference>
<keyword evidence="7" id="KW-1185">Reference proteome</keyword>
<comment type="caution">
    <text evidence="6">The sequence shown here is derived from an EMBL/GenBank/DDBJ whole genome shotgun (WGS) entry which is preliminary data.</text>
</comment>
<reference evidence="6" key="1">
    <citation type="journal article" date="2023" name="Mol. Phylogenet. Evol.">
        <title>Genome-scale phylogeny and comparative genomics of the fungal order Sordariales.</title>
        <authorList>
            <person name="Hensen N."/>
            <person name="Bonometti L."/>
            <person name="Westerberg I."/>
            <person name="Brannstrom I.O."/>
            <person name="Guillou S."/>
            <person name="Cros-Aarteil S."/>
            <person name="Calhoun S."/>
            <person name="Haridas S."/>
            <person name="Kuo A."/>
            <person name="Mondo S."/>
            <person name="Pangilinan J."/>
            <person name="Riley R."/>
            <person name="LaButti K."/>
            <person name="Andreopoulos B."/>
            <person name="Lipzen A."/>
            <person name="Chen C."/>
            <person name="Yan M."/>
            <person name="Daum C."/>
            <person name="Ng V."/>
            <person name="Clum A."/>
            <person name="Steindorff A."/>
            <person name="Ohm R.A."/>
            <person name="Martin F."/>
            <person name="Silar P."/>
            <person name="Natvig D.O."/>
            <person name="Lalanne C."/>
            <person name="Gautier V."/>
            <person name="Ament-Velasquez S.L."/>
            <person name="Kruys A."/>
            <person name="Hutchinson M.I."/>
            <person name="Powell A.J."/>
            <person name="Barry K."/>
            <person name="Miller A.N."/>
            <person name="Grigoriev I.V."/>
            <person name="Debuchy R."/>
            <person name="Gladieux P."/>
            <person name="Hiltunen Thoren M."/>
            <person name="Johannesson H."/>
        </authorList>
    </citation>
    <scope>NUCLEOTIDE SEQUENCE</scope>
    <source>
        <strain evidence="6">PSN243</strain>
    </source>
</reference>
<dbReference type="Gene3D" id="1.10.1280.10">
    <property type="entry name" value="Di-copper center containing domain from catechol oxidase"/>
    <property type="match status" value="1"/>
</dbReference>
<dbReference type="PANTHER" id="PTHR11474">
    <property type="entry name" value="TYROSINASE FAMILY MEMBER"/>
    <property type="match status" value="1"/>
</dbReference>
<evidence type="ECO:0000256" key="2">
    <source>
        <dbReference type="ARBA" id="ARBA00023008"/>
    </source>
</evidence>
<evidence type="ECO:0000256" key="3">
    <source>
        <dbReference type="SAM" id="SignalP"/>
    </source>
</evidence>
<dbReference type="SUPFAM" id="SSF48056">
    <property type="entry name" value="Di-copper centre-containing domain"/>
    <property type="match status" value="1"/>
</dbReference>
<keyword evidence="2" id="KW-0186">Copper</keyword>
<evidence type="ECO:0000259" key="5">
    <source>
        <dbReference type="PROSITE" id="PS00498"/>
    </source>
</evidence>
<dbReference type="InterPro" id="IPR050316">
    <property type="entry name" value="Tyrosinase/Hemocyanin"/>
</dbReference>
<feature type="chain" id="PRO_5043866297" description="Tyrosinase copper-binding domain-containing protein" evidence="3">
    <location>
        <begin position="18"/>
        <end position="320"/>
    </location>
</feature>
<dbReference type="PRINTS" id="PR00092">
    <property type="entry name" value="TYROSINASE"/>
</dbReference>
<protein>
    <recommendedName>
        <fullName evidence="4 5">Tyrosinase copper-binding domain-containing protein</fullName>
    </recommendedName>
</protein>
<reference evidence="6" key="2">
    <citation type="submission" date="2023-05" db="EMBL/GenBank/DDBJ databases">
        <authorList>
            <consortium name="Lawrence Berkeley National Laboratory"/>
            <person name="Steindorff A."/>
            <person name="Hensen N."/>
            <person name="Bonometti L."/>
            <person name="Westerberg I."/>
            <person name="Brannstrom I.O."/>
            <person name="Guillou S."/>
            <person name="Cros-Aarteil S."/>
            <person name="Calhoun S."/>
            <person name="Haridas S."/>
            <person name="Kuo A."/>
            <person name="Mondo S."/>
            <person name="Pangilinan J."/>
            <person name="Riley R."/>
            <person name="Labutti K."/>
            <person name="Andreopoulos B."/>
            <person name="Lipzen A."/>
            <person name="Chen C."/>
            <person name="Yanf M."/>
            <person name="Daum C."/>
            <person name="Ng V."/>
            <person name="Clum A."/>
            <person name="Ohm R."/>
            <person name="Martin F."/>
            <person name="Silar P."/>
            <person name="Natvig D."/>
            <person name="Lalanne C."/>
            <person name="Gautier V."/>
            <person name="Ament-Velasquez S.L."/>
            <person name="Kruys A."/>
            <person name="Hutchinson M.I."/>
            <person name="Powell A.J."/>
            <person name="Barry K."/>
            <person name="Miller A.N."/>
            <person name="Grigoriev I.V."/>
            <person name="Debuchy R."/>
            <person name="Gladieux P."/>
            <person name="Thoren M.H."/>
            <person name="Johannesson H."/>
        </authorList>
    </citation>
    <scope>NUCLEOTIDE SEQUENCE</scope>
    <source>
        <strain evidence="6">PSN243</strain>
    </source>
</reference>
<name>A0AAV9G5V3_9PEZI</name>
<accession>A0AAV9G5V3</accession>
<dbReference type="Pfam" id="PF00264">
    <property type="entry name" value="Tyrosinase"/>
    <property type="match status" value="1"/>
</dbReference>
<dbReference type="PROSITE" id="PS00498">
    <property type="entry name" value="TYROSINASE_2"/>
    <property type="match status" value="1"/>
</dbReference>
<evidence type="ECO:0000313" key="6">
    <source>
        <dbReference type="EMBL" id="KAK4442813.1"/>
    </source>
</evidence>
<dbReference type="Proteomes" id="UP001321760">
    <property type="component" value="Unassembled WGS sequence"/>
</dbReference>
<feature type="domain" description="Tyrosinase copper-binding" evidence="5">
    <location>
        <begin position="250"/>
        <end position="261"/>
    </location>
</feature>
<dbReference type="InterPro" id="IPR002227">
    <property type="entry name" value="Tyrosinase_Cu-bd"/>
</dbReference>
<proteinExistence type="predicted"/>
<organism evidence="6 7">
    <name type="scientific">Podospora aff. communis PSN243</name>
    <dbReference type="NCBI Taxonomy" id="3040156"/>
    <lineage>
        <taxon>Eukaryota</taxon>
        <taxon>Fungi</taxon>
        <taxon>Dikarya</taxon>
        <taxon>Ascomycota</taxon>
        <taxon>Pezizomycotina</taxon>
        <taxon>Sordariomycetes</taxon>
        <taxon>Sordariomycetidae</taxon>
        <taxon>Sordariales</taxon>
        <taxon>Podosporaceae</taxon>
        <taxon>Podospora</taxon>
    </lineage>
</organism>
<dbReference type="EMBL" id="MU866006">
    <property type="protein sequence ID" value="KAK4442813.1"/>
    <property type="molecule type" value="Genomic_DNA"/>
</dbReference>
<dbReference type="GO" id="GO:0046872">
    <property type="term" value="F:metal ion binding"/>
    <property type="evidence" value="ECO:0007669"/>
    <property type="project" value="UniProtKB-KW"/>
</dbReference>
<evidence type="ECO:0000313" key="7">
    <source>
        <dbReference type="Proteomes" id="UP001321760"/>
    </source>
</evidence>
<dbReference type="InterPro" id="IPR008922">
    <property type="entry name" value="Di-copper_centre_dom_sf"/>
</dbReference>
<gene>
    <name evidence="6" type="ORF">QBC34DRAFT_452902</name>
</gene>
<dbReference type="AlphaFoldDB" id="A0AAV9G5V3"/>
<dbReference type="PANTHER" id="PTHR11474:SF126">
    <property type="entry name" value="TYROSINASE-LIKE PROTEIN TYR-1-RELATED"/>
    <property type="match status" value="1"/>
</dbReference>
<keyword evidence="3" id="KW-0732">Signal</keyword>
<feature type="signal peptide" evidence="3">
    <location>
        <begin position="1"/>
        <end position="17"/>
    </location>
</feature>